<feature type="domain" description="Isochorismatase-like" evidence="4">
    <location>
        <begin position="227"/>
        <end position="303"/>
    </location>
</feature>
<reference evidence="5" key="1">
    <citation type="submission" date="2023-07" db="EMBL/GenBank/DDBJ databases">
        <title>Black Yeasts Isolated from many extreme environments.</title>
        <authorList>
            <person name="Coleine C."/>
            <person name="Stajich J.E."/>
            <person name="Selbmann L."/>
        </authorList>
    </citation>
    <scope>NUCLEOTIDE SEQUENCE</scope>
    <source>
        <strain evidence="5">CCFEE 5485</strain>
    </source>
</reference>
<dbReference type="InterPro" id="IPR000868">
    <property type="entry name" value="Isochorismatase-like_dom"/>
</dbReference>
<dbReference type="AlphaFoldDB" id="A0AAE0TUZ4"/>
<comment type="similarity">
    <text evidence="1">Belongs to the isochorismatase family.</text>
</comment>
<dbReference type="PANTHER" id="PTHR43540">
    <property type="entry name" value="PEROXYUREIDOACRYLATE/UREIDOACRYLATE AMIDOHYDROLASE-RELATED"/>
    <property type="match status" value="1"/>
</dbReference>
<dbReference type="InterPro" id="IPR036380">
    <property type="entry name" value="Isochorismatase-like_sf"/>
</dbReference>
<keyword evidence="2" id="KW-0378">Hydrolase</keyword>
<keyword evidence="6" id="KW-1185">Reference proteome</keyword>
<dbReference type="GO" id="GO:0016787">
    <property type="term" value="F:hydrolase activity"/>
    <property type="evidence" value="ECO:0007669"/>
    <property type="project" value="UniProtKB-KW"/>
</dbReference>
<organism evidence="5 6">
    <name type="scientific">Recurvomyces mirabilis</name>
    <dbReference type="NCBI Taxonomy" id="574656"/>
    <lineage>
        <taxon>Eukaryota</taxon>
        <taxon>Fungi</taxon>
        <taxon>Dikarya</taxon>
        <taxon>Ascomycota</taxon>
        <taxon>Pezizomycotina</taxon>
        <taxon>Dothideomycetes</taxon>
        <taxon>Dothideomycetidae</taxon>
        <taxon>Mycosphaerellales</taxon>
        <taxon>Teratosphaeriaceae</taxon>
        <taxon>Recurvomyces</taxon>
    </lineage>
</organism>
<name>A0AAE0TUZ4_9PEZI</name>
<dbReference type="SUPFAM" id="SSF52499">
    <property type="entry name" value="Isochorismatase-like hydrolases"/>
    <property type="match status" value="1"/>
</dbReference>
<gene>
    <name evidence="5" type="ORF">LTR78_008153</name>
</gene>
<protein>
    <recommendedName>
        <fullName evidence="4">Isochorismatase-like domain-containing protein</fullName>
    </recommendedName>
</protein>
<dbReference type="Pfam" id="PF00857">
    <property type="entry name" value="Isochorismatase"/>
    <property type="match status" value="1"/>
</dbReference>
<evidence type="ECO:0000256" key="3">
    <source>
        <dbReference type="SAM" id="MobiDB-lite"/>
    </source>
</evidence>
<feature type="region of interest" description="Disordered" evidence="3">
    <location>
        <begin position="31"/>
        <end position="51"/>
    </location>
</feature>
<evidence type="ECO:0000256" key="1">
    <source>
        <dbReference type="ARBA" id="ARBA00006336"/>
    </source>
</evidence>
<comment type="caution">
    <text evidence="5">The sequence shown here is derived from an EMBL/GenBank/DDBJ whole genome shotgun (WGS) entry which is preliminary data.</text>
</comment>
<dbReference type="Gene3D" id="3.40.50.850">
    <property type="entry name" value="Isochorismatase-like"/>
    <property type="match status" value="1"/>
</dbReference>
<dbReference type="InterPro" id="IPR050272">
    <property type="entry name" value="Isochorismatase-like_hydrls"/>
</dbReference>
<evidence type="ECO:0000256" key="2">
    <source>
        <dbReference type="ARBA" id="ARBA00022801"/>
    </source>
</evidence>
<dbReference type="PANTHER" id="PTHR43540:SF9">
    <property type="entry name" value="FAMILY HYDROLASE, PUTATIVE (AFU_ORTHOLOGUE AFUA_2G08700)-RELATED"/>
    <property type="match status" value="1"/>
</dbReference>
<evidence type="ECO:0000313" key="5">
    <source>
        <dbReference type="EMBL" id="KAK3671978.1"/>
    </source>
</evidence>
<evidence type="ECO:0000313" key="6">
    <source>
        <dbReference type="Proteomes" id="UP001274830"/>
    </source>
</evidence>
<sequence length="328" mass="35541">MATNGETKHEHAVIGTEKNFWRYSSRTGFDLTRNKDSQGSPPSSNVTVETKTTPITVDPAKSALVIIDMQNFFLSEAFGRKKGGGHAALEQLVEHAVPAARKAGIRVIWLNWGLTDAEISAMPPAVTRSFGFDMLNDEEGKIDGNTFEAKTIGSAANKHGNTTLPGDSSKSQRYYKGLGSECGIVEDPSTGKEIDAGRLLMRDAWNSALYPPLDKAYKEGTQIELRPDVWIHKNRMSGMWGAKTECEDFLEKEGINTLFFTGVNTDQCVGGTLTDSFSKGYDCILLNDGAATSSPDYAQQCFEFNAANTFGFATTCKALADGVGKMGS</sequence>
<accession>A0AAE0TUZ4</accession>
<evidence type="ECO:0000259" key="4">
    <source>
        <dbReference type="Pfam" id="PF00857"/>
    </source>
</evidence>
<dbReference type="EMBL" id="JAUTXT010000037">
    <property type="protein sequence ID" value="KAK3671978.1"/>
    <property type="molecule type" value="Genomic_DNA"/>
</dbReference>
<proteinExistence type="inferred from homology"/>
<feature type="compositionally biased region" description="Polar residues" evidence="3">
    <location>
        <begin position="37"/>
        <end position="51"/>
    </location>
</feature>
<dbReference type="Proteomes" id="UP001274830">
    <property type="component" value="Unassembled WGS sequence"/>
</dbReference>